<dbReference type="Gene3D" id="3.20.20.100">
    <property type="entry name" value="NADP-dependent oxidoreductase domain"/>
    <property type="match status" value="1"/>
</dbReference>
<dbReference type="Pfam" id="PF00248">
    <property type="entry name" value="Aldo_ket_red"/>
    <property type="match status" value="1"/>
</dbReference>
<evidence type="ECO:0000256" key="7">
    <source>
        <dbReference type="SAM" id="MobiDB-lite"/>
    </source>
</evidence>
<comment type="similarity">
    <text evidence="1">Belongs to the aldo/keto reductase family.</text>
</comment>
<evidence type="ECO:0000256" key="2">
    <source>
        <dbReference type="ARBA" id="ARBA00022857"/>
    </source>
</evidence>
<feature type="region of interest" description="Disordered" evidence="7">
    <location>
        <begin position="307"/>
        <end position="327"/>
    </location>
</feature>
<accession>A0A7S2RTM2</accession>
<keyword evidence="2" id="KW-0521">NADP</keyword>
<feature type="domain" description="NADP-dependent oxidoreductase" evidence="9">
    <location>
        <begin position="42"/>
        <end position="305"/>
    </location>
</feature>
<keyword evidence="3" id="KW-0560">Oxidoreductase</keyword>
<feature type="signal peptide" evidence="8">
    <location>
        <begin position="1"/>
        <end position="19"/>
    </location>
</feature>
<evidence type="ECO:0000256" key="4">
    <source>
        <dbReference type="PIRSR" id="PIRSR000097-1"/>
    </source>
</evidence>
<dbReference type="AlphaFoldDB" id="A0A7S2RTM2"/>
<dbReference type="InterPro" id="IPR020471">
    <property type="entry name" value="AKR"/>
</dbReference>
<gene>
    <name evidence="10" type="ORF">QSP1433_LOCUS6870</name>
</gene>
<dbReference type="GO" id="GO:0016616">
    <property type="term" value="F:oxidoreductase activity, acting on the CH-OH group of donors, NAD or NADP as acceptor"/>
    <property type="evidence" value="ECO:0007669"/>
    <property type="project" value="UniProtKB-ARBA"/>
</dbReference>
<evidence type="ECO:0000313" key="10">
    <source>
        <dbReference type="EMBL" id="CAD9680308.1"/>
    </source>
</evidence>
<dbReference type="PANTHER" id="PTHR43827">
    <property type="entry name" value="2,5-DIKETO-D-GLUCONIC ACID REDUCTASE"/>
    <property type="match status" value="1"/>
</dbReference>
<dbReference type="PRINTS" id="PR00069">
    <property type="entry name" value="ALDKETRDTASE"/>
</dbReference>
<feature type="active site" description="Proton donor" evidence="4">
    <location>
        <position position="75"/>
    </location>
</feature>
<evidence type="ECO:0000256" key="6">
    <source>
        <dbReference type="PIRSR" id="PIRSR000097-3"/>
    </source>
</evidence>
<dbReference type="SUPFAM" id="SSF51430">
    <property type="entry name" value="NAD(P)-linked oxidoreductase"/>
    <property type="match status" value="1"/>
</dbReference>
<evidence type="ECO:0000259" key="9">
    <source>
        <dbReference type="Pfam" id="PF00248"/>
    </source>
</evidence>
<dbReference type="EMBL" id="HBHK01010939">
    <property type="protein sequence ID" value="CAD9680308.1"/>
    <property type="molecule type" value="Transcribed_RNA"/>
</dbReference>
<feature type="binding site" evidence="5">
    <location>
        <position position="137"/>
    </location>
    <ligand>
        <name>substrate</name>
    </ligand>
</feature>
<sequence length="327" mass="36932">MFVKVLLSLFCLLAHSCHGQVSDESLSIPYLKLSNGVEMPMMGLGTWEYNESTTFNAVLDALRLGYKHIDTAHIYENQKGVGRALNLWENTLLQGSRKDIFITTKINGGLTYEEATAQINQAFDELQTDIIDLLFVHFPADWEQKKTGPHLRLEGWRAMEDFYNNKTKNKRIRAIGVSHFCRQHVMDLLDHGEMKPHIIQVEYHVGMGSADGDATDDKEWMQSHNITYESFSPLCGPCNTKELINGKLVTEIGKRHGKTGAQVSLRWQVQQGIPVIPKTTSTKHMLENADLFSWSLTDEEMEMLSRKTFPPVSGGGDNRTSGDCKVK</sequence>
<evidence type="ECO:0000256" key="3">
    <source>
        <dbReference type="ARBA" id="ARBA00023002"/>
    </source>
</evidence>
<feature type="chain" id="PRO_5030605684" description="NADP-dependent oxidoreductase domain-containing protein" evidence="8">
    <location>
        <begin position="20"/>
        <end position="327"/>
    </location>
</feature>
<protein>
    <recommendedName>
        <fullName evidence="9">NADP-dependent oxidoreductase domain-containing protein</fullName>
    </recommendedName>
</protein>
<dbReference type="PANTHER" id="PTHR43827:SF3">
    <property type="entry name" value="NADP-DEPENDENT OXIDOREDUCTASE DOMAIN-CONTAINING PROTEIN"/>
    <property type="match status" value="1"/>
</dbReference>
<keyword evidence="8" id="KW-0732">Signal</keyword>
<feature type="site" description="Lowers pKa of active site Tyr" evidence="6">
    <location>
        <position position="105"/>
    </location>
</feature>
<evidence type="ECO:0000256" key="1">
    <source>
        <dbReference type="ARBA" id="ARBA00007905"/>
    </source>
</evidence>
<dbReference type="InterPro" id="IPR036812">
    <property type="entry name" value="NAD(P)_OxRdtase_dom_sf"/>
</dbReference>
<organism evidence="10">
    <name type="scientific">Mucochytrium quahogii</name>
    <dbReference type="NCBI Taxonomy" id="96639"/>
    <lineage>
        <taxon>Eukaryota</taxon>
        <taxon>Sar</taxon>
        <taxon>Stramenopiles</taxon>
        <taxon>Bigyra</taxon>
        <taxon>Labyrinthulomycetes</taxon>
        <taxon>Thraustochytrida</taxon>
        <taxon>Thraustochytriidae</taxon>
        <taxon>Mucochytrium</taxon>
    </lineage>
</organism>
<dbReference type="InterPro" id="IPR023210">
    <property type="entry name" value="NADP_OxRdtase_dom"/>
</dbReference>
<evidence type="ECO:0000256" key="8">
    <source>
        <dbReference type="SAM" id="SignalP"/>
    </source>
</evidence>
<name>A0A7S2RTM2_9STRA</name>
<dbReference type="CDD" id="cd19071">
    <property type="entry name" value="AKR_AKR1-5-like"/>
    <property type="match status" value="1"/>
</dbReference>
<dbReference type="PIRSF" id="PIRSF000097">
    <property type="entry name" value="AKR"/>
    <property type="match status" value="1"/>
</dbReference>
<reference evidence="10" key="1">
    <citation type="submission" date="2021-01" db="EMBL/GenBank/DDBJ databases">
        <authorList>
            <person name="Corre E."/>
            <person name="Pelletier E."/>
            <person name="Niang G."/>
            <person name="Scheremetjew M."/>
            <person name="Finn R."/>
            <person name="Kale V."/>
            <person name="Holt S."/>
            <person name="Cochrane G."/>
            <person name="Meng A."/>
            <person name="Brown T."/>
            <person name="Cohen L."/>
        </authorList>
    </citation>
    <scope>NUCLEOTIDE SEQUENCE</scope>
    <source>
        <strain evidence="10">NY070348D</strain>
    </source>
</reference>
<evidence type="ECO:0000256" key="5">
    <source>
        <dbReference type="PIRSR" id="PIRSR000097-2"/>
    </source>
</evidence>
<proteinExistence type="inferred from homology"/>